<dbReference type="Gene3D" id="3.40.50.10770">
    <property type="entry name" value="Hypothetical protein VC1899 like domain (Restriction endonuclease-like)"/>
    <property type="match status" value="1"/>
</dbReference>
<name>A0A557SR50_9ARCH</name>
<organism evidence="1 2">
    <name type="scientific">Candidatus Nitrosocosmicus arcticus</name>
    <dbReference type="NCBI Taxonomy" id="2035267"/>
    <lineage>
        <taxon>Archaea</taxon>
        <taxon>Nitrososphaerota</taxon>
        <taxon>Nitrososphaeria</taxon>
        <taxon>Nitrososphaerales</taxon>
        <taxon>Nitrososphaeraceae</taxon>
        <taxon>Candidatus Nitrosocosmicus</taxon>
    </lineage>
</organism>
<sequence length="248" mass="27310">MAKFKKVEKIANIFNKVRICILHRMKTLQIATFGDDDQDGIALGIRNFPIHQLILICYSSDEAKAIEYSKKIETIIGIGSEIILVQKENVVKDTIERVNEVLLKKSMEYHHILMNVSSGDKLISCAALSSAFINGIKAFAMDHGHSIPLLLPVLKFSYSEIISDTKIKILKSIDSIGGMVSSLEELEQISGYGKPLLSYHVQGGKENKGLADLGLVEVDKGDRGKTVINITTLGKLMVTSNLVNSSQH</sequence>
<dbReference type="AlphaFoldDB" id="A0A557SR50"/>
<proteinExistence type="predicted"/>
<accession>A0A557SR50</accession>
<dbReference type="Proteomes" id="UP000315289">
    <property type="component" value="Unassembled WGS sequence"/>
</dbReference>
<evidence type="ECO:0000313" key="2">
    <source>
        <dbReference type="Proteomes" id="UP000315289"/>
    </source>
</evidence>
<dbReference type="EMBL" id="VOAH01000021">
    <property type="protein sequence ID" value="TVP39080.1"/>
    <property type="molecule type" value="Genomic_DNA"/>
</dbReference>
<reference evidence="1 2" key="1">
    <citation type="journal article" date="2019" name="Front. Microbiol.">
        <title>Ammonia Oxidation by the Arctic Terrestrial Thaumarchaeote Candidatus Nitrosocosmicus arcticus Is Stimulated by Increasing Temperatures.</title>
        <authorList>
            <person name="Alves R.J.E."/>
            <person name="Kerou M."/>
            <person name="Zappe A."/>
            <person name="Bittner R."/>
            <person name="Abby S.S."/>
            <person name="Schmidt H.A."/>
            <person name="Pfeifer K."/>
            <person name="Schleper C."/>
        </authorList>
    </citation>
    <scope>NUCLEOTIDE SEQUENCE [LARGE SCALE GENOMIC DNA]</scope>
    <source>
        <strain evidence="1 2">Kfb</strain>
    </source>
</reference>
<comment type="caution">
    <text evidence="1">The sequence shown here is derived from an EMBL/GenBank/DDBJ whole genome shotgun (WGS) entry which is preliminary data.</text>
</comment>
<protein>
    <submittedName>
        <fullName evidence="1">Uncharacterized protein</fullName>
    </submittedName>
</protein>
<evidence type="ECO:0000313" key="1">
    <source>
        <dbReference type="EMBL" id="TVP39080.1"/>
    </source>
</evidence>
<gene>
    <name evidence="1" type="ORF">NARC_210024</name>
</gene>
<keyword evidence="2" id="KW-1185">Reference proteome</keyword>